<feature type="modified residue" description="N6-(pyridoxal phosphate)lysine" evidence="4">
    <location>
        <position position="184"/>
    </location>
</feature>
<protein>
    <submittedName>
        <fullName evidence="6">DegT/DnrJ/EryC1/StrS family aminotransferase</fullName>
    </submittedName>
</protein>
<evidence type="ECO:0000313" key="7">
    <source>
        <dbReference type="Proteomes" id="UP000557872"/>
    </source>
</evidence>
<dbReference type="SUPFAM" id="SSF53383">
    <property type="entry name" value="PLP-dependent transferases"/>
    <property type="match status" value="1"/>
</dbReference>
<keyword evidence="1 4" id="KW-0663">Pyridoxal phosphate</keyword>
<dbReference type="AlphaFoldDB" id="A0A851GGA4"/>
<dbReference type="GO" id="GO:0030170">
    <property type="term" value="F:pyridoxal phosphate binding"/>
    <property type="evidence" value="ECO:0007669"/>
    <property type="project" value="TreeGrafter"/>
</dbReference>
<gene>
    <name evidence="6" type="ORF">HW115_14440</name>
</gene>
<dbReference type="InterPro" id="IPR000653">
    <property type="entry name" value="DegT/StrS_aminotransferase"/>
</dbReference>
<evidence type="ECO:0000256" key="1">
    <source>
        <dbReference type="ARBA" id="ARBA00022898"/>
    </source>
</evidence>
<keyword evidence="6" id="KW-0808">Transferase</keyword>
<keyword evidence="7" id="KW-1185">Reference proteome</keyword>
<dbReference type="InterPro" id="IPR015424">
    <property type="entry name" value="PyrdxlP-dep_Trfase"/>
</dbReference>
<evidence type="ECO:0000256" key="2">
    <source>
        <dbReference type="ARBA" id="ARBA00037999"/>
    </source>
</evidence>
<dbReference type="InterPro" id="IPR015421">
    <property type="entry name" value="PyrdxlP-dep_Trfase_major"/>
</dbReference>
<evidence type="ECO:0000256" key="4">
    <source>
        <dbReference type="PIRSR" id="PIRSR000390-2"/>
    </source>
</evidence>
<dbReference type="Proteomes" id="UP000557872">
    <property type="component" value="Unassembled WGS sequence"/>
</dbReference>
<reference evidence="6 7" key="1">
    <citation type="submission" date="2020-07" db="EMBL/GenBank/DDBJ databases">
        <title>Roseicoccus Jingziensis gen. nov., sp. nov., isolated from coastal seawater.</title>
        <authorList>
            <person name="Feng X."/>
        </authorList>
    </citation>
    <scope>NUCLEOTIDE SEQUENCE [LARGE SCALE GENOMIC DNA]</scope>
    <source>
        <strain evidence="6 7">N1E253</strain>
    </source>
</reference>
<dbReference type="GO" id="GO:0000271">
    <property type="term" value="P:polysaccharide biosynthetic process"/>
    <property type="evidence" value="ECO:0007669"/>
    <property type="project" value="TreeGrafter"/>
</dbReference>
<dbReference type="PANTHER" id="PTHR30244">
    <property type="entry name" value="TRANSAMINASE"/>
    <property type="match status" value="1"/>
</dbReference>
<organism evidence="6 7">
    <name type="scientific">Oceaniferula marina</name>
    <dbReference type="NCBI Taxonomy" id="2748318"/>
    <lineage>
        <taxon>Bacteria</taxon>
        <taxon>Pseudomonadati</taxon>
        <taxon>Verrucomicrobiota</taxon>
        <taxon>Verrucomicrobiia</taxon>
        <taxon>Verrucomicrobiales</taxon>
        <taxon>Verrucomicrobiaceae</taxon>
        <taxon>Oceaniferula</taxon>
    </lineage>
</organism>
<sequence>MREPIHVTQSALPPLQDYVKQLEGIWQRGHLTNNGPCLKQLEEDLAREFGVKHVLLVANATLALQLAIKALGLQGEIVTTPFSFIATTSTIAWEGCKARFADIDPATLCIDPELIEQQMHDRVSAIVATHVFGNPCDVKAIDSISKKWNVPVIYDAAHAYGVELAGKNVMQYGDVSVLSMHATKLFHSVEGGALATNDDALAHKLSYMRNFGFDGPEAFQGLGINAKMSELHAAMGLCLHGRIPEIIAERHRRVEKYHSFLKPSESIAMPEWNAKATQNAAYYPIILPSVEDLKTITSALASQQIFPRRYFYPSLDALPYVTAQETPVASDVANRILCLPLYHDLSLDEVENISQIILNTLG</sequence>
<evidence type="ECO:0000313" key="6">
    <source>
        <dbReference type="EMBL" id="NWK56818.1"/>
    </source>
</evidence>
<comment type="caution">
    <text evidence="6">The sequence shown here is derived from an EMBL/GenBank/DDBJ whole genome shotgun (WGS) entry which is preliminary data.</text>
</comment>
<dbReference type="RefSeq" id="WP_178933634.1">
    <property type="nucleotide sequence ID" value="NZ_JACBAZ010000006.1"/>
</dbReference>
<dbReference type="PIRSF" id="PIRSF000390">
    <property type="entry name" value="PLP_StrS"/>
    <property type="match status" value="1"/>
</dbReference>
<keyword evidence="6" id="KW-0032">Aminotransferase</keyword>
<dbReference type="EMBL" id="JACBAZ010000006">
    <property type="protein sequence ID" value="NWK56818.1"/>
    <property type="molecule type" value="Genomic_DNA"/>
</dbReference>
<dbReference type="Pfam" id="PF01041">
    <property type="entry name" value="DegT_DnrJ_EryC1"/>
    <property type="match status" value="1"/>
</dbReference>
<dbReference type="Gene3D" id="3.40.640.10">
    <property type="entry name" value="Type I PLP-dependent aspartate aminotransferase-like (Major domain)"/>
    <property type="match status" value="1"/>
</dbReference>
<proteinExistence type="inferred from homology"/>
<evidence type="ECO:0000256" key="3">
    <source>
        <dbReference type="PIRSR" id="PIRSR000390-1"/>
    </source>
</evidence>
<dbReference type="GO" id="GO:0008483">
    <property type="term" value="F:transaminase activity"/>
    <property type="evidence" value="ECO:0007669"/>
    <property type="project" value="UniProtKB-KW"/>
</dbReference>
<feature type="active site" description="Proton acceptor" evidence="3">
    <location>
        <position position="184"/>
    </location>
</feature>
<dbReference type="PANTHER" id="PTHR30244:SF9">
    <property type="entry name" value="PROTEIN RV3402C"/>
    <property type="match status" value="1"/>
</dbReference>
<name>A0A851GGA4_9BACT</name>
<dbReference type="CDD" id="cd00616">
    <property type="entry name" value="AHBA_syn"/>
    <property type="match status" value="1"/>
</dbReference>
<accession>A0A851GGA4</accession>
<comment type="similarity">
    <text evidence="2 5">Belongs to the DegT/DnrJ/EryC1 family.</text>
</comment>
<evidence type="ECO:0000256" key="5">
    <source>
        <dbReference type="RuleBase" id="RU004508"/>
    </source>
</evidence>